<feature type="active site" description="Charge relay system" evidence="9">
    <location>
        <position position="108"/>
    </location>
</feature>
<protein>
    <recommendedName>
        <fullName evidence="3 8">6-carboxy-5,6,7,8-tetrahydropterin synthase</fullName>
        <ecNumber evidence="8">4.-.-.-</ecNumber>
    </recommendedName>
</protein>
<evidence type="ECO:0000256" key="1">
    <source>
        <dbReference type="ARBA" id="ARBA00005061"/>
    </source>
</evidence>
<evidence type="ECO:0000256" key="6">
    <source>
        <dbReference type="ARBA" id="ARBA00023239"/>
    </source>
</evidence>
<evidence type="ECO:0000256" key="5">
    <source>
        <dbReference type="ARBA" id="ARBA00022833"/>
    </source>
</evidence>
<feature type="binding site" evidence="10">
    <location>
        <position position="33"/>
    </location>
    <ligand>
        <name>Zn(2+)</name>
        <dbReference type="ChEBI" id="CHEBI:29105"/>
    </ligand>
</feature>
<dbReference type="UniPathway" id="UPA00391"/>
<evidence type="ECO:0000313" key="11">
    <source>
        <dbReference type="EMBL" id="HGB31121.1"/>
    </source>
</evidence>
<keyword evidence="4 8" id="KW-0479">Metal-binding</keyword>
<dbReference type="GO" id="GO:0046872">
    <property type="term" value="F:metal ion binding"/>
    <property type="evidence" value="ECO:0007669"/>
    <property type="project" value="UniProtKB-KW"/>
</dbReference>
<sequence length="121" mass="14322">MWKLKYKTDFSAAHSLKETSSLKTSKCKNLHGHNYFVEITIKTSELVDGMVIDFKELKEIIDELDHKFLNEFIENPTVENISKYIYDKVYEKMKKRTLFFNLEVEIKETENGSVIYSEDNL</sequence>
<name>A0A7C3SNL0_9BACT</name>
<dbReference type="EMBL" id="DTGA01000104">
    <property type="protein sequence ID" value="HGB31121.1"/>
    <property type="molecule type" value="Genomic_DNA"/>
</dbReference>
<dbReference type="InterPro" id="IPR038418">
    <property type="entry name" value="6-PTP_synth/QueD_sf"/>
</dbReference>
<dbReference type="PANTHER" id="PTHR12589:SF7">
    <property type="entry name" value="6-PYRUVOYL TETRAHYDROBIOPTERIN SYNTHASE"/>
    <property type="match status" value="1"/>
</dbReference>
<evidence type="ECO:0000256" key="8">
    <source>
        <dbReference type="PIRNR" id="PIRNR006113"/>
    </source>
</evidence>
<dbReference type="Pfam" id="PF01242">
    <property type="entry name" value="PTPS"/>
    <property type="match status" value="1"/>
</dbReference>
<proteinExistence type="inferred from homology"/>
<reference evidence="11" key="1">
    <citation type="journal article" date="2020" name="mSystems">
        <title>Genome- and Community-Level Interaction Insights into Carbon Utilization and Element Cycling Functions of Hydrothermarchaeota in Hydrothermal Sediment.</title>
        <authorList>
            <person name="Zhou Z."/>
            <person name="Liu Y."/>
            <person name="Xu W."/>
            <person name="Pan J."/>
            <person name="Luo Z.H."/>
            <person name="Li M."/>
        </authorList>
    </citation>
    <scope>NUCLEOTIDE SEQUENCE [LARGE SCALE GENOMIC DNA]</scope>
    <source>
        <strain evidence="11">SpSt-751</strain>
    </source>
</reference>
<dbReference type="Gene3D" id="3.30.479.10">
    <property type="entry name" value="6-pyruvoyl tetrahydropterin synthase/QueD"/>
    <property type="match status" value="1"/>
</dbReference>
<dbReference type="AlphaFoldDB" id="A0A7C3SNL0"/>
<comment type="cofactor">
    <cofactor evidence="8 10">
        <name>Zn(2+)</name>
        <dbReference type="ChEBI" id="CHEBI:29105"/>
    </cofactor>
    <text evidence="8 10">Binds 1 zinc ion per subunit.</text>
</comment>
<evidence type="ECO:0000256" key="4">
    <source>
        <dbReference type="ARBA" id="ARBA00022723"/>
    </source>
</evidence>
<organism evidence="11">
    <name type="scientific">Dictyoglomus turgidum</name>
    <dbReference type="NCBI Taxonomy" id="513050"/>
    <lineage>
        <taxon>Bacteria</taxon>
        <taxon>Pseudomonadati</taxon>
        <taxon>Dictyoglomota</taxon>
        <taxon>Dictyoglomia</taxon>
        <taxon>Dictyoglomales</taxon>
        <taxon>Dictyoglomaceae</taxon>
        <taxon>Dictyoglomus</taxon>
    </lineage>
</organism>
<dbReference type="SUPFAM" id="SSF55620">
    <property type="entry name" value="Tetrahydrobiopterin biosynthesis enzymes-like"/>
    <property type="match status" value="1"/>
</dbReference>
<dbReference type="InterPro" id="IPR007115">
    <property type="entry name" value="6-PTP_synth/QueD"/>
</dbReference>
<feature type="binding site" evidence="10">
    <location>
        <position position="31"/>
    </location>
    <ligand>
        <name>Zn(2+)</name>
        <dbReference type="ChEBI" id="CHEBI:29105"/>
    </ligand>
</feature>
<keyword evidence="8" id="KW-0671">Queuosine biosynthesis</keyword>
<keyword evidence="5 8" id="KW-0862">Zinc</keyword>
<comment type="similarity">
    <text evidence="2 8">Belongs to the PTPS family. QueD subfamily.</text>
</comment>
<comment type="catalytic activity">
    <reaction evidence="7 8">
        <text>7,8-dihydroneopterin 3'-triphosphate + H2O = 6-carboxy-5,6,7,8-tetrahydropterin + triphosphate + acetaldehyde + 2 H(+)</text>
        <dbReference type="Rhea" id="RHEA:27966"/>
        <dbReference type="ChEBI" id="CHEBI:15343"/>
        <dbReference type="ChEBI" id="CHEBI:15377"/>
        <dbReference type="ChEBI" id="CHEBI:15378"/>
        <dbReference type="ChEBI" id="CHEBI:18036"/>
        <dbReference type="ChEBI" id="CHEBI:58462"/>
        <dbReference type="ChEBI" id="CHEBI:61032"/>
        <dbReference type="EC" id="4.1.2.50"/>
    </reaction>
</comment>
<comment type="pathway">
    <text evidence="1 8">Purine metabolism; 7-cyano-7-deazaguanine biosynthesis.</text>
</comment>
<feature type="active site" description="Proton acceptor" evidence="9">
    <location>
        <position position="27"/>
    </location>
</feature>
<evidence type="ECO:0000256" key="2">
    <source>
        <dbReference type="ARBA" id="ARBA00008900"/>
    </source>
</evidence>
<dbReference type="GO" id="GO:0070497">
    <property type="term" value="F:6-carboxytetrahydropterin synthase activity"/>
    <property type="evidence" value="ECO:0007669"/>
    <property type="project" value="UniProtKB-EC"/>
</dbReference>
<dbReference type="PIRSF" id="PIRSF006113">
    <property type="entry name" value="PTP_synth"/>
    <property type="match status" value="1"/>
</dbReference>
<dbReference type="EC" id="4.-.-.-" evidence="8"/>
<dbReference type="PANTHER" id="PTHR12589">
    <property type="entry name" value="PYRUVOYL TETRAHYDROBIOPTERIN SYNTHASE"/>
    <property type="match status" value="1"/>
</dbReference>
<gene>
    <name evidence="11" type="ORF">ENV35_04520</name>
</gene>
<comment type="caution">
    <text evidence="11">The sequence shown here is derived from an EMBL/GenBank/DDBJ whole genome shotgun (WGS) entry which is preliminary data.</text>
</comment>
<evidence type="ECO:0000256" key="10">
    <source>
        <dbReference type="PIRSR" id="PIRSR006113-2"/>
    </source>
</evidence>
<accession>A0A7C3SNL0</accession>
<evidence type="ECO:0000256" key="7">
    <source>
        <dbReference type="ARBA" id="ARBA00048807"/>
    </source>
</evidence>
<dbReference type="GO" id="GO:0008616">
    <property type="term" value="P:tRNA queuosine(34) biosynthetic process"/>
    <property type="evidence" value="ECO:0007669"/>
    <property type="project" value="UniProtKB-KW"/>
</dbReference>
<feature type="binding site" evidence="10">
    <location>
        <position position="14"/>
    </location>
    <ligand>
        <name>Zn(2+)</name>
        <dbReference type="ChEBI" id="CHEBI:29105"/>
    </ligand>
</feature>
<keyword evidence="6 8" id="KW-0456">Lyase</keyword>
<evidence type="ECO:0000256" key="3">
    <source>
        <dbReference type="ARBA" id="ARBA00018141"/>
    </source>
</evidence>
<evidence type="ECO:0000256" key="9">
    <source>
        <dbReference type="PIRSR" id="PIRSR006113-1"/>
    </source>
</evidence>
<feature type="active site" description="Charge relay system" evidence="9">
    <location>
        <position position="66"/>
    </location>
</feature>